<evidence type="ECO:0000313" key="1">
    <source>
        <dbReference type="EMBL" id="RFC53472.1"/>
    </source>
</evidence>
<dbReference type="PANTHER" id="PTHR37841:SF1">
    <property type="entry name" value="DUF3298 DOMAIN-CONTAINING PROTEIN"/>
    <property type="match status" value="1"/>
</dbReference>
<dbReference type="PANTHER" id="PTHR37841">
    <property type="entry name" value="GLR2918 PROTEIN"/>
    <property type="match status" value="1"/>
</dbReference>
<dbReference type="Pfam" id="PF14903">
    <property type="entry name" value="WG_beta_rep"/>
    <property type="match status" value="6"/>
</dbReference>
<gene>
    <name evidence="1" type="ORF">DXU93_13670</name>
</gene>
<name>A0A3E1EVD3_9FLAO</name>
<sequence length="382" mass="43764">MIGNNGNRVTAIKYAYVHSFFRWISFGRTKRRRILHRQNWKKNRIKTSNTMINTKQLFLALSLLFSITAKAQEIPQEQTEEWASEIEKGEIATYDSVSVMSYKGLYGLVDHNGMPVTSFKYSSISKFSNGFAIVRIDSLSDEVFENDLSETYEKFGIINSLGKEIVPVEYDNVSYFKEDLGMITKNYKSGFINKEGEIIIPIKYNSVELFSNGLALATLIDSLPIKDSEFFNFFYKVGFINKRNEEIIPIQYSMIIDHFNEGYFIVRAFDMENYNPSNLYTKEELSKGKWGYFDSFGKKITPLKYDGACEFSEGLAIVNLGGEQLALGSNKVDGGLWGFIDKTGKEVIPLIYDEVWNFSEGRAKVKLDGETFYIDKTGKRLE</sequence>
<dbReference type="AlphaFoldDB" id="A0A3E1EVD3"/>
<keyword evidence="2" id="KW-1185">Reference proteome</keyword>
<dbReference type="Proteomes" id="UP000257127">
    <property type="component" value="Unassembled WGS sequence"/>
</dbReference>
<comment type="caution">
    <text evidence="1">The sequence shown here is derived from an EMBL/GenBank/DDBJ whole genome shotgun (WGS) entry which is preliminary data.</text>
</comment>
<protein>
    <submittedName>
        <fullName evidence="1">WG repeat-containing protein</fullName>
    </submittedName>
</protein>
<organism evidence="1 2">
    <name type="scientific">Brumimicrobium aurantiacum</name>
    <dbReference type="NCBI Taxonomy" id="1737063"/>
    <lineage>
        <taxon>Bacteria</taxon>
        <taxon>Pseudomonadati</taxon>
        <taxon>Bacteroidota</taxon>
        <taxon>Flavobacteriia</taxon>
        <taxon>Flavobacteriales</taxon>
        <taxon>Crocinitomicaceae</taxon>
        <taxon>Brumimicrobium</taxon>
    </lineage>
</organism>
<reference evidence="1 2" key="1">
    <citation type="submission" date="2018-08" db="EMBL/GenBank/DDBJ databases">
        <title>The draft genome squence of Brumimicrobium sp. N62.</title>
        <authorList>
            <person name="Du Z.-J."/>
            <person name="Luo H.-R."/>
        </authorList>
    </citation>
    <scope>NUCLEOTIDE SEQUENCE [LARGE SCALE GENOMIC DNA]</scope>
    <source>
        <strain evidence="1 2">N62</strain>
    </source>
</reference>
<evidence type="ECO:0000313" key="2">
    <source>
        <dbReference type="Proteomes" id="UP000257127"/>
    </source>
</evidence>
<dbReference type="OrthoDB" id="5464673at2"/>
<proteinExistence type="predicted"/>
<dbReference type="InterPro" id="IPR032774">
    <property type="entry name" value="WG_beta_rep"/>
</dbReference>
<dbReference type="SUPFAM" id="SSF69360">
    <property type="entry name" value="Cell wall binding repeat"/>
    <property type="match status" value="1"/>
</dbReference>
<dbReference type="EMBL" id="QURB01000009">
    <property type="protein sequence ID" value="RFC53472.1"/>
    <property type="molecule type" value="Genomic_DNA"/>
</dbReference>
<accession>A0A3E1EVD3</accession>